<dbReference type="GO" id="GO:0004140">
    <property type="term" value="F:dephospho-CoA kinase activity"/>
    <property type="evidence" value="ECO:0007669"/>
    <property type="project" value="UniProtKB-UniRule"/>
</dbReference>
<comment type="caution">
    <text evidence="5">The sequence shown here is derived from an EMBL/GenBank/DDBJ whole genome shotgun (WGS) entry which is preliminary data.</text>
</comment>
<dbReference type="HAMAP" id="MF_00376">
    <property type="entry name" value="Dephospho_CoA_kinase"/>
    <property type="match status" value="1"/>
</dbReference>
<sequence>MSDMSEKAMKKIGITGVMGAGKSSVIEMLKNAGYHVLDCDRINDELLMKGHAGYQALIAEFKDTICDAQGDVDRMKMSVLMFQEAGNKEKIEAILHPLIQARLQQELEQLQQETLVFVEVPLLYEVGWESCFDEVWVVAADEELLLKRLQQHRHVAKAEAKARLRKQLPQAVKVEKADRVLWNNGDKEELQSNIYAILKEAEGF</sequence>
<accession>R7G785</accession>
<evidence type="ECO:0000256" key="1">
    <source>
        <dbReference type="ARBA" id="ARBA00022741"/>
    </source>
</evidence>
<feature type="binding site" evidence="3">
    <location>
        <begin position="19"/>
        <end position="24"/>
    </location>
    <ligand>
        <name>ATP</name>
        <dbReference type="ChEBI" id="CHEBI:30616"/>
    </ligand>
</feature>
<organism evidence="5 6">
    <name type="scientific">Amedibacillus dolichus CAG:375</name>
    <dbReference type="NCBI Taxonomy" id="1263076"/>
    <lineage>
        <taxon>Bacteria</taxon>
        <taxon>Bacillati</taxon>
        <taxon>Bacillota</taxon>
        <taxon>Erysipelotrichia</taxon>
        <taxon>Erysipelotrichales</taxon>
        <taxon>Erysipelotrichaceae</taxon>
        <taxon>Amedibacillus</taxon>
    </lineage>
</organism>
<dbReference type="EC" id="2.7.1.24" evidence="3 4"/>
<evidence type="ECO:0000256" key="2">
    <source>
        <dbReference type="ARBA" id="ARBA00022840"/>
    </source>
</evidence>
<comment type="similarity">
    <text evidence="3">Belongs to the CoaE family.</text>
</comment>
<dbReference type="PANTHER" id="PTHR10695">
    <property type="entry name" value="DEPHOSPHO-COA KINASE-RELATED"/>
    <property type="match status" value="1"/>
</dbReference>
<comment type="subcellular location">
    <subcellularLocation>
        <location evidence="3">Cytoplasm</location>
    </subcellularLocation>
</comment>
<evidence type="ECO:0000313" key="6">
    <source>
        <dbReference type="Proteomes" id="UP000018093"/>
    </source>
</evidence>
<proteinExistence type="inferred from homology"/>
<comment type="pathway">
    <text evidence="3">Cofactor biosynthesis; coenzyme A biosynthesis; CoA from (R)-pantothenate: step 5/5.</text>
</comment>
<keyword evidence="3 5" id="KW-0418">Kinase</keyword>
<comment type="function">
    <text evidence="3">Catalyzes the phosphorylation of the 3'-hydroxyl group of dephosphocoenzyme A to form coenzyme A.</text>
</comment>
<dbReference type="GO" id="GO:0005737">
    <property type="term" value="C:cytoplasm"/>
    <property type="evidence" value="ECO:0007669"/>
    <property type="project" value="UniProtKB-SubCell"/>
</dbReference>
<dbReference type="PANTHER" id="PTHR10695:SF46">
    <property type="entry name" value="BIFUNCTIONAL COENZYME A SYNTHASE-RELATED"/>
    <property type="match status" value="1"/>
</dbReference>
<keyword evidence="3" id="KW-0173">Coenzyme A biosynthesis</keyword>
<dbReference type="GO" id="GO:0015937">
    <property type="term" value="P:coenzyme A biosynthetic process"/>
    <property type="evidence" value="ECO:0007669"/>
    <property type="project" value="UniProtKB-UniRule"/>
</dbReference>
<evidence type="ECO:0000313" key="5">
    <source>
        <dbReference type="EMBL" id="CDE22638.1"/>
    </source>
</evidence>
<keyword evidence="3" id="KW-0963">Cytoplasm</keyword>
<dbReference type="InterPro" id="IPR001977">
    <property type="entry name" value="Depp_CoAkinase"/>
</dbReference>
<name>R7G785_9FIRM</name>
<dbReference type="CDD" id="cd02022">
    <property type="entry name" value="DPCK"/>
    <property type="match status" value="1"/>
</dbReference>
<dbReference type="InterPro" id="IPR027417">
    <property type="entry name" value="P-loop_NTPase"/>
</dbReference>
<dbReference type="Gene3D" id="3.40.50.300">
    <property type="entry name" value="P-loop containing nucleotide triphosphate hydrolases"/>
    <property type="match status" value="1"/>
</dbReference>
<dbReference type="SUPFAM" id="SSF52540">
    <property type="entry name" value="P-loop containing nucleoside triphosphate hydrolases"/>
    <property type="match status" value="1"/>
</dbReference>
<dbReference type="AlphaFoldDB" id="R7G785"/>
<dbReference type="Proteomes" id="UP000018093">
    <property type="component" value="Unassembled WGS sequence"/>
</dbReference>
<reference evidence="5" key="1">
    <citation type="submission" date="2012-11" db="EMBL/GenBank/DDBJ databases">
        <title>Dependencies among metagenomic species, viruses, plasmids and units of genetic variation.</title>
        <authorList>
            <person name="Nielsen H.B."/>
            <person name="Almeida M."/>
            <person name="Juncker A.S."/>
            <person name="Rasmussen S."/>
            <person name="Li J."/>
            <person name="Sunagawa S."/>
            <person name="Plichta D."/>
            <person name="Gautier L."/>
            <person name="Le Chatelier E."/>
            <person name="Peletier E."/>
            <person name="Bonde I."/>
            <person name="Nielsen T."/>
            <person name="Manichanh C."/>
            <person name="Arumugam M."/>
            <person name="Batto J."/>
            <person name="Santos M.B.Q.D."/>
            <person name="Blom N."/>
            <person name="Borruel N."/>
            <person name="Burgdorf K.S."/>
            <person name="Boumezbeur F."/>
            <person name="Casellas F."/>
            <person name="Dore J."/>
            <person name="Guarner F."/>
            <person name="Hansen T."/>
            <person name="Hildebrand F."/>
            <person name="Kaas R.S."/>
            <person name="Kennedy S."/>
            <person name="Kristiansen K."/>
            <person name="Kultima J.R."/>
            <person name="Leonard P."/>
            <person name="Levenez F."/>
            <person name="Lund O."/>
            <person name="Moumen B."/>
            <person name="Le Paslier D."/>
            <person name="Pons N."/>
            <person name="Pedersen O."/>
            <person name="Prifti E."/>
            <person name="Qin J."/>
            <person name="Raes J."/>
            <person name="Tap J."/>
            <person name="Tims S."/>
            <person name="Ussery D.W."/>
            <person name="Yamada T."/>
            <person name="MetaHit consortium"/>
            <person name="Renault P."/>
            <person name="Sicheritz-Ponten T."/>
            <person name="Bork P."/>
            <person name="Wang J."/>
            <person name="Brunak S."/>
            <person name="Ehrlich S.D."/>
        </authorList>
    </citation>
    <scope>NUCLEOTIDE SEQUENCE [LARGE SCALE GENOMIC DNA]</scope>
</reference>
<evidence type="ECO:0000256" key="3">
    <source>
        <dbReference type="HAMAP-Rule" id="MF_00376"/>
    </source>
</evidence>
<keyword evidence="2 3" id="KW-0067">ATP-binding</keyword>
<dbReference type="UniPathway" id="UPA00241">
    <property type="reaction ID" value="UER00356"/>
</dbReference>
<comment type="catalytic activity">
    <reaction evidence="3">
        <text>3'-dephospho-CoA + ATP = ADP + CoA + H(+)</text>
        <dbReference type="Rhea" id="RHEA:18245"/>
        <dbReference type="ChEBI" id="CHEBI:15378"/>
        <dbReference type="ChEBI" id="CHEBI:30616"/>
        <dbReference type="ChEBI" id="CHEBI:57287"/>
        <dbReference type="ChEBI" id="CHEBI:57328"/>
        <dbReference type="ChEBI" id="CHEBI:456216"/>
        <dbReference type="EC" id="2.7.1.24"/>
    </reaction>
</comment>
<keyword evidence="3" id="KW-0808">Transferase</keyword>
<dbReference type="PROSITE" id="PS51219">
    <property type="entry name" value="DPCK"/>
    <property type="match status" value="1"/>
</dbReference>
<dbReference type="NCBIfam" id="TIGR00152">
    <property type="entry name" value="dephospho-CoA kinase"/>
    <property type="match status" value="1"/>
</dbReference>
<dbReference type="GO" id="GO:0005524">
    <property type="term" value="F:ATP binding"/>
    <property type="evidence" value="ECO:0007669"/>
    <property type="project" value="UniProtKB-UniRule"/>
</dbReference>
<dbReference type="EMBL" id="CBIN010000112">
    <property type="protein sequence ID" value="CDE22638.1"/>
    <property type="molecule type" value="Genomic_DNA"/>
</dbReference>
<evidence type="ECO:0000256" key="4">
    <source>
        <dbReference type="NCBIfam" id="TIGR00152"/>
    </source>
</evidence>
<gene>
    <name evidence="3" type="primary">coaE</name>
    <name evidence="5" type="ORF">BN631_00019</name>
</gene>
<protein>
    <recommendedName>
        <fullName evidence="3 4">Dephospho-CoA kinase</fullName>
        <ecNumber evidence="3 4">2.7.1.24</ecNumber>
    </recommendedName>
    <alternativeName>
        <fullName evidence="3">Dephosphocoenzyme A kinase</fullName>
    </alternativeName>
</protein>
<dbReference type="Pfam" id="PF01121">
    <property type="entry name" value="CoaE"/>
    <property type="match status" value="1"/>
</dbReference>
<keyword evidence="1 3" id="KW-0547">Nucleotide-binding</keyword>